<keyword evidence="13" id="KW-1185">Reference proteome</keyword>
<dbReference type="EMBL" id="CP063849">
    <property type="protein sequence ID" value="QOY90568.1"/>
    <property type="molecule type" value="Genomic_DNA"/>
</dbReference>
<dbReference type="AlphaFoldDB" id="A0A7S7NVN4"/>
<dbReference type="InterPro" id="IPR013785">
    <property type="entry name" value="Aldolase_TIM"/>
</dbReference>
<evidence type="ECO:0000256" key="1">
    <source>
        <dbReference type="ARBA" id="ARBA00001917"/>
    </source>
</evidence>
<dbReference type="Gene3D" id="3.20.20.70">
    <property type="entry name" value="Aldolase class I"/>
    <property type="match status" value="1"/>
</dbReference>
<gene>
    <name evidence="12" type="ORF">IRI77_11645</name>
</gene>
<protein>
    <recommendedName>
        <fullName evidence="11">Nitronate monooxygenase</fullName>
    </recommendedName>
    <alternativeName>
        <fullName evidence="9">Propionate 3-nitronate monooxygenase</fullName>
    </alternativeName>
</protein>
<evidence type="ECO:0000256" key="9">
    <source>
        <dbReference type="ARBA" id="ARBA00031155"/>
    </source>
</evidence>
<dbReference type="InterPro" id="IPR004136">
    <property type="entry name" value="NMO"/>
</dbReference>
<evidence type="ECO:0000313" key="12">
    <source>
        <dbReference type="EMBL" id="QOY90568.1"/>
    </source>
</evidence>
<keyword evidence="7" id="KW-0560">Oxidoreductase</keyword>
<keyword evidence="3" id="KW-0216">Detoxification</keyword>
<dbReference type="CDD" id="cd04730">
    <property type="entry name" value="NPD_like"/>
    <property type="match status" value="1"/>
</dbReference>
<evidence type="ECO:0000256" key="3">
    <source>
        <dbReference type="ARBA" id="ARBA00022575"/>
    </source>
</evidence>
<comment type="similarity">
    <text evidence="2">Belongs to the nitronate monooxygenase family. NMO class I subfamily.</text>
</comment>
<evidence type="ECO:0000256" key="6">
    <source>
        <dbReference type="ARBA" id="ARBA00022741"/>
    </source>
</evidence>
<dbReference type="Pfam" id="PF03060">
    <property type="entry name" value="NMO"/>
    <property type="match status" value="1"/>
</dbReference>
<dbReference type="GO" id="GO:0018580">
    <property type="term" value="F:nitronate monooxygenase activity"/>
    <property type="evidence" value="ECO:0007669"/>
    <property type="project" value="InterPro"/>
</dbReference>
<evidence type="ECO:0000256" key="5">
    <source>
        <dbReference type="ARBA" id="ARBA00022643"/>
    </source>
</evidence>
<dbReference type="PANTHER" id="PTHR42747:SF3">
    <property type="entry name" value="NITRONATE MONOOXYGENASE-RELATED"/>
    <property type="match status" value="1"/>
</dbReference>
<evidence type="ECO:0000256" key="11">
    <source>
        <dbReference type="ARBA" id="ARBA00067136"/>
    </source>
</evidence>
<dbReference type="Proteomes" id="UP000593892">
    <property type="component" value="Chromosome"/>
</dbReference>
<dbReference type="KEGG" id="pfer:IRI77_11645"/>
<dbReference type="GO" id="GO:0000166">
    <property type="term" value="F:nucleotide binding"/>
    <property type="evidence" value="ECO:0007669"/>
    <property type="project" value="UniProtKB-KW"/>
</dbReference>
<dbReference type="PANTHER" id="PTHR42747">
    <property type="entry name" value="NITRONATE MONOOXYGENASE-RELATED"/>
    <property type="match status" value="1"/>
</dbReference>
<dbReference type="GO" id="GO:0009636">
    <property type="term" value="P:response to toxic substance"/>
    <property type="evidence" value="ECO:0007669"/>
    <property type="project" value="UniProtKB-KW"/>
</dbReference>
<evidence type="ECO:0000313" key="13">
    <source>
        <dbReference type="Proteomes" id="UP000593892"/>
    </source>
</evidence>
<keyword evidence="8 12" id="KW-0503">Monooxygenase</keyword>
<organism evidence="12 13">
    <name type="scientific">Paludibaculum fermentans</name>
    <dbReference type="NCBI Taxonomy" id="1473598"/>
    <lineage>
        <taxon>Bacteria</taxon>
        <taxon>Pseudomonadati</taxon>
        <taxon>Acidobacteriota</taxon>
        <taxon>Terriglobia</taxon>
        <taxon>Bryobacterales</taxon>
        <taxon>Bryobacteraceae</taxon>
        <taxon>Paludibaculum</taxon>
    </lineage>
</organism>
<dbReference type="SUPFAM" id="SSF51412">
    <property type="entry name" value="Inosine monophosphate dehydrogenase (IMPDH)"/>
    <property type="match status" value="1"/>
</dbReference>
<evidence type="ECO:0000256" key="10">
    <source>
        <dbReference type="ARBA" id="ARBA00049401"/>
    </source>
</evidence>
<proteinExistence type="inferred from homology"/>
<evidence type="ECO:0000256" key="7">
    <source>
        <dbReference type="ARBA" id="ARBA00023002"/>
    </source>
</evidence>
<comment type="cofactor">
    <cofactor evidence="1">
        <name>FMN</name>
        <dbReference type="ChEBI" id="CHEBI:58210"/>
    </cofactor>
</comment>
<keyword evidence="6" id="KW-0547">Nucleotide-binding</keyword>
<evidence type="ECO:0000256" key="8">
    <source>
        <dbReference type="ARBA" id="ARBA00023033"/>
    </source>
</evidence>
<evidence type="ECO:0000256" key="4">
    <source>
        <dbReference type="ARBA" id="ARBA00022630"/>
    </source>
</evidence>
<sequence>MEEWPDRRLLDLLGIQTPIIQAPMAGSDSVALARAVASAGGLGSLACALLSPDEALEGVGAFRVGLARPINLNFFCHRMEAPDAAAMERWKEFLRPHYERLGLDIEKVAPAKLRMPFDAEYCEVVEEAAPEIVSFHFGLPEPGLVDRLKRRGIRILSTATSVAEARWLADRGCDAIIAQGAEAGGHRGMFLETNTATQAGLFALLPQVVDAVPVPVIAAGGIADGRGVAAALALGAAGVQVGTAYLLCPEAKVSPLHRRAIEQLADNGTALTNLFSGRPARGIVNRYLRESGPMNDAAAAFPYAASYVAPLRAASEKAGSLDYLQMWSGQAGGLAKAMGAEEFTRKLAAEALRRLQELGRKQGGG</sequence>
<dbReference type="FunFam" id="3.20.20.70:FF:000154">
    <property type="entry name" value="Probable nitronate monooxygenase"/>
    <property type="match status" value="1"/>
</dbReference>
<comment type="catalytic activity">
    <reaction evidence="10">
        <text>3 propionate 3-nitronate + 3 O2 + H2O = 3 3-oxopropanoate + 2 nitrate + nitrite + H2O2 + 3 H(+)</text>
        <dbReference type="Rhea" id="RHEA:57332"/>
        <dbReference type="ChEBI" id="CHEBI:15377"/>
        <dbReference type="ChEBI" id="CHEBI:15378"/>
        <dbReference type="ChEBI" id="CHEBI:15379"/>
        <dbReference type="ChEBI" id="CHEBI:16240"/>
        <dbReference type="ChEBI" id="CHEBI:16301"/>
        <dbReference type="ChEBI" id="CHEBI:17632"/>
        <dbReference type="ChEBI" id="CHEBI:33190"/>
        <dbReference type="ChEBI" id="CHEBI:136067"/>
    </reaction>
</comment>
<name>A0A7S7NVN4_PALFE</name>
<evidence type="ECO:0000256" key="2">
    <source>
        <dbReference type="ARBA" id="ARBA00009881"/>
    </source>
</evidence>
<dbReference type="RefSeq" id="WP_194452228.1">
    <property type="nucleotide sequence ID" value="NZ_CP063849.1"/>
</dbReference>
<keyword evidence="5" id="KW-0288">FMN</keyword>
<keyword evidence="4" id="KW-0285">Flavoprotein</keyword>
<accession>A0A7S7NVN4</accession>
<reference evidence="12 13" key="1">
    <citation type="submission" date="2020-10" db="EMBL/GenBank/DDBJ databases">
        <title>Complete genome sequence of Paludibaculum fermentans P105T, a facultatively anaerobic acidobacterium capable of dissimilatory Fe(III) reduction.</title>
        <authorList>
            <person name="Dedysh S.N."/>
            <person name="Beletsky A.V."/>
            <person name="Kulichevskaya I.S."/>
            <person name="Mardanov A.V."/>
            <person name="Ravin N.V."/>
        </authorList>
    </citation>
    <scope>NUCLEOTIDE SEQUENCE [LARGE SCALE GENOMIC DNA]</scope>
    <source>
        <strain evidence="12 13">P105</strain>
    </source>
</reference>